<proteinExistence type="predicted"/>
<dbReference type="OrthoDB" id="6437225at2759"/>
<reference evidence="8" key="2">
    <citation type="submission" date="2020-06" db="EMBL/GenBank/DDBJ databases">
        <authorList>
            <person name="Sheffer M."/>
        </authorList>
    </citation>
    <scope>NUCLEOTIDE SEQUENCE</scope>
</reference>
<dbReference type="EMBL" id="JABXBU010000001">
    <property type="protein sequence ID" value="KAF8796054.1"/>
    <property type="molecule type" value="Genomic_DNA"/>
</dbReference>
<evidence type="ECO:0000256" key="3">
    <source>
        <dbReference type="ARBA" id="ARBA00022825"/>
    </source>
</evidence>
<evidence type="ECO:0000256" key="2">
    <source>
        <dbReference type="ARBA" id="ARBA00022801"/>
    </source>
</evidence>
<dbReference type="PANTHER" id="PTHR24258:SF140">
    <property type="entry name" value="BCDNA.GH08420-RELATED"/>
    <property type="match status" value="1"/>
</dbReference>
<feature type="region of interest" description="Disordered" evidence="5">
    <location>
        <begin position="401"/>
        <end position="445"/>
    </location>
</feature>
<dbReference type="AlphaFoldDB" id="A0A8T0FY68"/>
<dbReference type="InterPro" id="IPR001314">
    <property type="entry name" value="Peptidase_S1A"/>
</dbReference>
<keyword evidence="6" id="KW-0732">Signal</keyword>
<keyword evidence="2" id="KW-0378">Hydrolase</keyword>
<keyword evidence="4" id="KW-1015">Disulfide bond</keyword>
<evidence type="ECO:0000256" key="5">
    <source>
        <dbReference type="SAM" id="MobiDB-lite"/>
    </source>
</evidence>
<feature type="region of interest" description="Disordered" evidence="5">
    <location>
        <begin position="481"/>
        <end position="504"/>
    </location>
</feature>
<dbReference type="InterPro" id="IPR040479">
    <property type="entry name" value="CLIP_SPH_mas"/>
</dbReference>
<dbReference type="Pfam" id="PF18398">
    <property type="entry name" value="CLIP_SPH_mas"/>
    <property type="match status" value="4"/>
</dbReference>
<gene>
    <name evidence="8" type="ORF">HNY73_000481</name>
</gene>
<comment type="caution">
    <text evidence="8">The sequence shown here is derived from an EMBL/GenBank/DDBJ whole genome shotgun (WGS) entry which is preliminary data.</text>
</comment>
<sequence>MVVLPVLIFCVALLKTCVGSEQTTVASESATENYACPGQCMKEEGCSLALNDTDCGSGLVCCIDQDGTTTTEYAEYFTTEDSFGYSSPAQEVYEEAEAEAEVQEVDQAGYSYMVGGEEKPEYTYIVPEESDDLTSRRSGDAAETCPGACIPVESSNECDYVLMNEDVCPPEAACCLTDEVIQATTDQYNYFITDEETSTDESEENVLVKRHIPSPSGGSCPGTCVHPSNALFCEQILPQFSCPLNSKCCIKRSTEQSSKIVQCTGQCLPLNMQGYCFPPNELILGSTTCKRGTTCCMQKSLGGRIQPPSVGAMQFPNVQYQMPPSDPSQVVLGHLAVDDEGTVFRVGTDGQISPLPRVSRIDHLRAKYNKLMVYPRSGGHIVIYSDSTGALYQQFYPNNTYDPETPFGRPSGQRPGKTPPVQRPKFKPIIKKPTEEESSLQDLEDIPIFQQEHETKKPIDTEKETSLQDFDAFPEQEPEDIIIPDDDDEAPVVESRPSIADSKTGRPTCPGSCLSYFLRFTCFRGYAIYDGFSCPGRSVCCARVADIESHEKRLRSLSPYYKESSDSGKTVPKCGIKGRKDSQRSVSGQESLPGEWCWQVAIINVQNQYMCGGALIGDSWVLTAAHCITSSMKENQAVFVRVGVTDLKSPEDNSKGQTIRVVSTFIHHNFNSINLDNNIALLKLQKPVDLTDNVCVVCLPTSGQMPAVNAKCTVTGYGFVSKEGEMSLKTGEAPVPIVDDTECMANVTEALVNPFILPASSFCAGGQGQQDACQGDAGGPLVCEIGGHHELVGLVSWTLGCGRSDVPSIYVKVPAFMGWINQVISSSSFLTAIN</sequence>
<dbReference type="PANTHER" id="PTHR24258">
    <property type="entry name" value="SERINE PROTEASE-RELATED"/>
    <property type="match status" value="1"/>
</dbReference>
<dbReference type="FunFam" id="2.40.10.10:FF:000003">
    <property type="entry name" value="Transmembrane serine protease 3"/>
    <property type="match status" value="1"/>
</dbReference>
<evidence type="ECO:0000256" key="6">
    <source>
        <dbReference type="SAM" id="SignalP"/>
    </source>
</evidence>
<dbReference type="InterPro" id="IPR018114">
    <property type="entry name" value="TRYPSIN_HIS"/>
</dbReference>
<feature type="signal peptide" evidence="6">
    <location>
        <begin position="1"/>
        <end position="19"/>
    </location>
</feature>
<feature type="compositionally biased region" description="Acidic residues" evidence="5">
    <location>
        <begin position="436"/>
        <end position="445"/>
    </location>
</feature>
<keyword evidence="1" id="KW-0645">Protease</keyword>
<feature type="chain" id="PRO_5035871885" evidence="6">
    <location>
        <begin position="20"/>
        <end position="834"/>
    </location>
</feature>
<dbReference type="SUPFAM" id="SSF50494">
    <property type="entry name" value="Trypsin-like serine proteases"/>
    <property type="match status" value="1"/>
</dbReference>
<feature type="region of interest" description="Disordered" evidence="5">
    <location>
        <begin position="560"/>
        <end position="589"/>
    </location>
</feature>
<dbReference type="InterPro" id="IPR043504">
    <property type="entry name" value="Peptidase_S1_PA_chymotrypsin"/>
</dbReference>
<dbReference type="InterPro" id="IPR001254">
    <property type="entry name" value="Trypsin_dom"/>
</dbReference>
<dbReference type="GO" id="GO:0004252">
    <property type="term" value="F:serine-type endopeptidase activity"/>
    <property type="evidence" value="ECO:0007669"/>
    <property type="project" value="InterPro"/>
</dbReference>
<evidence type="ECO:0000256" key="4">
    <source>
        <dbReference type="ARBA" id="ARBA00023157"/>
    </source>
</evidence>
<feature type="compositionally biased region" description="Acidic residues" evidence="5">
    <location>
        <begin position="481"/>
        <end position="491"/>
    </location>
</feature>
<dbReference type="GO" id="GO:0006508">
    <property type="term" value="P:proteolysis"/>
    <property type="evidence" value="ECO:0007669"/>
    <property type="project" value="UniProtKB-KW"/>
</dbReference>
<dbReference type="Pfam" id="PF00089">
    <property type="entry name" value="Trypsin"/>
    <property type="match status" value="1"/>
</dbReference>
<dbReference type="CDD" id="cd00190">
    <property type="entry name" value="Tryp_SPc"/>
    <property type="match status" value="1"/>
</dbReference>
<evidence type="ECO:0000313" key="9">
    <source>
        <dbReference type="Proteomes" id="UP000807504"/>
    </source>
</evidence>
<reference evidence="8" key="1">
    <citation type="journal article" date="2020" name="bioRxiv">
        <title>Chromosome-level reference genome of the European wasp spider Argiope bruennichi: a resource for studies on range expansion and evolutionary adaptation.</title>
        <authorList>
            <person name="Sheffer M.M."/>
            <person name="Hoppe A."/>
            <person name="Krehenwinkel H."/>
            <person name="Uhl G."/>
            <person name="Kuss A.W."/>
            <person name="Jensen L."/>
            <person name="Jensen C."/>
            <person name="Gillespie R.G."/>
            <person name="Hoff K.J."/>
            <person name="Prost S."/>
        </authorList>
    </citation>
    <scope>NUCLEOTIDE SEQUENCE</scope>
</reference>
<dbReference type="SMART" id="SM00020">
    <property type="entry name" value="Tryp_SPc"/>
    <property type="match status" value="1"/>
</dbReference>
<dbReference type="PROSITE" id="PS00134">
    <property type="entry name" value="TRYPSIN_HIS"/>
    <property type="match status" value="1"/>
</dbReference>
<evidence type="ECO:0000256" key="1">
    <source>
        <dbReference type="ARBA" id="ARBA00022670"/>
    </source>
</evidence>
<accession>A0A8T0FY68</accession>
<dbReference type="OMA" id="HNTICAD"/>
<dbReference type="PROSITE" id="PS50240">
    <property type="entry name" value="TRYPSIN_DOM"/>
    <property type="match status" value="1"/>
</dbReference>
<keyword evidence="9" id="KW-1185">Reference proteome</keyword>
<keyword evidence="3" id="KW-0720">Serine protease</keyword>
<dbReference type="Gene3D" id="2.40.10.10">
    <property type="entry name" value="Trypsin-like serine proteases"/>
    <property type="match status" value="1"/>
</dbReference>
<dbReference type="PRINTS" id="PR00722">
    <property type="entry name" value="CHYMOTRYPSIN"/>
</dbReference>
<feature type="domain" description="Peptidase S1" evidence="7">
    <location>
        <begin position="585"/>
        <end position="825"/>
    </location>
</feature>
<protein>
    <submittedName>
        <fullName evidence="8">Protein masquerade like protein</fullName>
    </submittedName>
</protein>
<dbReference type="InterPro" id="IPR009003">
    <property type="entry name" value="Peptidase_S1_PA"/>
</dbReference>
<evidence type="ECO:0000313" key="8">
    <source>
        <dbReference type="EMBL" id="KAF8796054.1"/>
    </source>
</evidence>
<evidence type="ECO:0000259" key="7">
    <source>
        <dbReference type="PROSITE" id="PS50240"/>
    </source>
</evidence>
<organism evidence="8 9">
    <name type="scientific">Argiope bruennichi</name>
    <name type="common">Wasp spider</name>
    <name type="synonym">Aranea bruennichi</name>
    <dbReference type="NCBI Taxonomy" id="94029"/>
    <lineage>
        <taxon>Eukaryota</taxon>
        <taxon>Metazoa</taxon>
        <taxon>Ecdysozoa</taxon>
        <taxon>Arthropoda</taxon>
        <taxon>Chelicerata</taxon>
        <taxon>Arachnida</taxon>
        <taxon>Araneae</taxon>
        <taxon>Araneomorphae</taxon>
        <taxon>Entelegynae</taxon>
        <taxon>Araneoidea</taxon>
        <taxon>Araneidae</taxon>
        <taxon>Argiope</taxon>
    </lineage>
</organism>
<dbReference type="Proteomes" id="UP000807504">
    <property type="component" value="Unassembled WGS sequence"/>
</dbReference>
<name>A0A8T0FY68_ARGBR</name>